<dbReference type="InterPro" id="IPR015424">
    <property type="entry name" value="PyrdxlP-dep_Trfase"/>
</dbReference>
<dbReference type="STRING" id="4829.A0A163JQP4"/>
<dbReference type="Pfam" id="PF01212">
    <property type="entry name" value="Beta_elim_lyase"/>
    <property type="match status" value="1"/>
</dbReference>
<accession>A0A163JQP4</accession>
<dbReference type="Proteomes" id="UP000078561">
    <property type="component" value="Unassembled WGS sequence"/>
</dbReference>
<dbReference type="GO" id="GO:0006545">
    <property type="term" value="P:glycine biosynthetic process"/>
    <property type="evidence" value="ECO:0007669"/>
    <property type="project" value="TreeGrafter"/>
</dbReference>
<dbReference type="InParanoid" id="A0A163JQP4"/>
<feature type="modified residue" description="N6-(pyridoxal phosphate)lysine" evidence="5">
    <location>
        <position position="222"/>
    </location>
</feature>
<dbReference type="InterPro" id="IPR023603">
    <property type="entry name" value="Low_specificity_L-TA-like"/>
</dbReference>
<dbReference type="FunCoup" id="A0A163JQP4">
    <property type="interactions" value="494"/>
</dbReference>
<feature type="region of interest" description="Disordered" evidence="6">
    <location>
        <begin position="367"/>
        <end position="386"/>
    </location>
</feature>
<comment type="cofactor">
    <cofactor evidence="1">
        <name>pyridoxal 5'-phosphate</name>
        <dbReference type="ChEBI" id="CHEBI:597326"/>
    </cofactor>
</comment>
<dbReference type="Gene3D" id="3.90.1150.10">
    <property type="entry name" value="Aspartate Aminotransferase, domain 1"/>
    <property type="match status" value="1"/>
</dbReference>
<dbReference type="InterPro" id="IPR001597">
    <property type="entry name" value="ArAA_b-elim_lyase/Thr_aldolase"/>
</dbReference>
<keyword evidence="9" id="KW-1185">Reference proteome</keyword>
<evidence type="ECO:0000256" key="3">
    <source>
        <dbReference type="ARBA" id="ARBA00022898"/>
    </source>
</evidence>
<proteinExistence type="inferred from homology"/>
<dbReference type="InterPro" id="IPR015422">
    <property type="entry name" value="PyrdxlP-dep_Trfase_small"/>
</dbReference>
<dbReference type="PANTHER" id="PTHR48097">
    <property type="entry name" value="L-THREONINE ALDOLASE-RELATED"/>
    <property type="match status" value="1"/>
</dbReference>
<dbReference type="GO" id="GO:0008732">
    <property type="term" value="F:L-allo-threonine aldolase activity"/>
    <property type="evidence" value="ECO:0007669"/>
    <property type="project" value="TreeGrafter"/>
</dbReference>
<evidence type="ECO:0000256" key="1">
    <source>
        <dbReference type="ARBA" id="ARBA00001933"/>
    </source>
</evidence>
<dbReference type="Gene3D" id="3.40.640.10">
    <property type="entry name" value="Type I PLP-dependent aspartate aminotransferase-like (Major domain)"/>
    <property type="match status" value="1"/>
</dbReference>
<evidence type="ECO:0000256" key="4">
    <source>
        <dbReference type="ARBA" id="ARBA00023239"/>
    </source>
</evidence>
<dbReference type="NCBIfam" id="NF041359">
    <property type="entry name" value="GntG_guanitoxin"/>
    <property type="match status" value="1"/>
</dbReference>
<evidence type="ECO:0000256" key="6">
    <source>
        <dbReference type="SAM" id="MobiDB-lite"/>
    </source>
</evidence>
<sequence>MFSRILKPGLATQSHLATATLKRYITYDITSDTATQPTDAMFDVMKEATKADDVFGIDETTNQLERQVAQLLGHEAGLFCASGTMTNQLGLRVSLHQPPHSVLVDSRSHVNLYECGGLAYHSQASVTAVEPTGSHLSVSDIQRHAIRDELCGAVTSVVAVENTLNGTIMPLPQLEAVREHTLTQGYKLHMDGARLWDASAASGIPLATYGRLCDTVSICLSKGLGAPIGSILVSDAPTIRRARHLRKLMGGGWRQSGGLARAAMYCLDNVLPGFGDTHRRTQRLWKGLEALGMGALLPVETNMIFVDTRGKVSLRAWAAYLKEHAGVVMDDSDDRIARLVLHYQIPDHVVDRILDLTQVFVQKHGTAPADDQAPDIKSAYPSAKPQ</sequence>
<evidence type="ECO:0000256" key="5">
    <source>
        <dbReference type="PIRSR" id="PIRSR017617-1"/>
    </source>
</evidence>
<comment type="similarity">
    <text evidence="2">Belongs to the threonine aldolase family.</text>
</comment>
<gene>
    <name evidence="8" type="primary">ABSGL_08342.1 scaffold 10076</name>
</gene>
<evidence type="ECO:0000256" key="2">
    <source>
        <dbReference type="ARBA" id="ARBA00006966"/>
    </source>
</evidence>
<dbReference type="GO" id="GO:0006567">
    <property type="term" value="P:L-threonine catabolic process"/>
    <property type="evidence" value="ECO:0007669"/>
    <property type="project" value="TreeGrafter"/>
</dbReference>
<dbReference type="PIRSF" id="PIRSF017617">
    <property type="entry name" value="Thr_aldolase"/>
    <property type="match status" value="1"/>
</dbReference>
<dbReference type="PANTHER" id="PTHR48097:SF9">
    <property type="entry name" value="L-THREONINE ALDOLASE"/>
    <property type="match status" value="1"/>
</dbReference>
<name>A0A163JQP4_ABSGL</name>
<evidence type="ECO:0000313" key="9">
    <source>
        <dbReference type="Proteomes" id="UP000078561"/>
    </source>
</evidence>
<dbReference type="OrthoDB" id="10261951at2759"/>
<keyword evidence="3" id="KW-0663">Pyridoxal phosphate</keyword>
<dbReference type="AlphaFoldDB" id="A0A163JQP4"/>
<dbReference type="SUPFAM" id="SSF53383">
    <property type="entry name" value="PLP-dependent transferases"/>
    <property type="match status" value="1"/>
</dbReference>
<organism evidence="8">
    <name type="scientific">Absidia glauca</name>
    <name type="common">Pin mould</name>
    <dbReference type="NCBI Taxonomy" id="4829"/>
    <lineage>
        <taxon>Eukaryota</taxon>
        <taxon>Fungi</taxon>
        <taxon>Fungi incertae sedis</taxon>
        <taxon>Mucoromycota</taxon>
        <taxon>Mucoromycotina</taxon>
        <taxon>Mucoromycetes</taxon>
        <taxon>Mucorales</taxon>
        <taxon>Cunninghamellaceae</taxon>
        <taxon>Absidia</taxon>
    </lineage>
</organism>
<keyword evidence="4" id="KW-0456">Lyase</keyword>
<dbReference type="GO" id="GO:0005829">
    <property type="term" value="C:cytosol"/>
    <property type="evidence" value="ECO:0007669"/>
    <property type="project" value="TreeGrafter"/>
</dbReference>
<dbReference type="InterPro" id="IPR015421">
    <property type="entry name" value="PyrdxlP-dep_Trfase_major"/>
</dbReference>
<dbReference type="FunFam" id="3.40.640.10:FF:000030">
    <property type="entry name" value="Low-specificity L-threonine aldolase"/>
    <property type="match status" value="1"/>
</dbReference>
<feature type="domain" description="Aromatic amino acid beta-eliminating lyase/threonine aldolase" evidence="7">
    <location>
        <begin position="28"/>
        <end position="308"/>
    </location>
</feature>
<reference evidence="8" key="1">
    <citation type="submission" date="2016-04" db="EMBL/GenBank/DDBJ databases">
        <authorList>
            <person name="Evans L.H."/>
            <person name="Alamgir A."/>
            <person name="Owens N."/>
            <person name="Weber N.D."/>
            <person name="Virtaneva K."/>
            <person name="Barbian K."/>
            <person name="Babar A."/>
            <person name="Rosenke K."/>
        </authorList>
    </citation>
    <scope>NUCLEOTIDE SEQUENCE [LARGE SCALE GENOMIC DNA]</scope>
    <source>
        <strain evidence="8">CBS 101.48</strain>
    </source>
</reference>
<evidence type="ECO:0000313" key="8">
    <source>
        <dbReference type="EMBL" id="SAM02541.1"/>
    </source>
</evidence>
<dbReference type="OMA" id="DVHKCPT"/>
<protein>
    <recommendedName>
        <fullName evidence="7">Aromatic amino acid beta-eliminating lyase/threonine aldolase domain-containing protein</fullName>
    </recommendedName>
</protein>
<evidence type="ECO:0000259" key="7">
    <source>
        <dbReference type="Pfam" id="PF01212"/>
    </source>
</evidence>
<dbReference type="EMBL" id="LT553919">
    <property type="protein sequence ID" value="SAM02541.1"/>
    <property type="molecule type" value="Genomic_DNA"/>
</dbReference>